<keyword evidence="1" id="KW-0479">Metal-binding</keyword>
<keyword evidence="6" id="KW-1185">Reference proteome</keyword>
<sequence>MQYRELGNTGLSVSEIGMGCEGFGGDETREAKRLFDEAERLGINYFDLYTSDPGIRSAVGHALKGRREKFYIQSHLCSIWKDGQYQRTREIGQVKRGLTEMMELLQTDYLDVGMIHYCDSMQDWQRIANGPVLAYALELKQAGVIRHIGLSSHNPEVAMAAVRSGAIEVLMFSVNPCYDLQPASEDVENLWKEDAYSSPLVNMDPLRQELYELCQALGVGITVMKAFGGGDLLSAELSPAGKALTPVQCLHYALTRPAVATVLAGAHSVEQLRQSAAYEEAPAEERDYAAAFASFPNISWKGHCMYCGHCAPCPQKLDVASVTKFLNLSLAQGKVPETVREHYALLGHHAGECIACGACEKRCPFEVPIIENMKRASQIFGK</sequence>
<reference evidence="5 6" key="1">
    <citation type="submission" date="2020-08" db="EMBL/GenBank/DDBJ databases">
        <title>Genome public.</title>
        <authorList>
            <person name="Liu C."/>
            <person name="Sun Q."/>
        </authorList>
    </citation>
    <scope>NUCLEOTIDE SEQUENCE [LARGE SCALE GENOMIC DNA]</scope>
    <source>
        <strain evidence="5 6">BX1</strain>
    </source>
</reference>
<keyword evidence="2" id="KW-0408">Iron</keyword>
<organism evidence="5 6">
    <name type="scientific">Yanshouia hominis</name>
    <dbReference type="NCBI Taxonomy" id="2763673"/>
    <lineage>
        <taxon>Bacteria</taxon>
        <taxon>Bacillati</taxon>
        <taxon>Bacillota</taxon>
        <taxon>Clostridia</taxon>
        <taxon>Eubacteriales</taxon>
        <taxon>Oscillospiraceae</taxon>
        <taxon>Yanshouia</taxon>
    </lineage>
</organism>
<proteinExistence type="predicted"/>
<dbReference type="InterPro" id="IPR023210">
    <property type="entry name" value="NADP_OxRdtase_dom"/>
</dbReference>
<accession>A0ABR7NIU3</accession>
<dbReference type="SUPFAM" id="SSF51430">
    <property type="entry name" value="NAD(P)-linked oxidoreductase"/>
    <property type="match status" value="1"/>
</dbReference>
<dbReference type="PROSITE" id="PS00198">
    <property type="entry name" value="4FE4S_FER_1"/>
    <property type="match status" value="1"/>
</dbReference>
<evidence type="ECO:0000259" key="4">
    <source>
        <dbReference type="PROSITE" id="PS51379"/>
    </source>
</evidence>
<evidence type="ECO:0000313" key="5">
    <source>
        <dbReference type="EMBL" id="MBC8576321.1"/>
    </source>
</evidence>
<evidence type="ECO:0000256" key="1">
    <source>
        <dbReference type="ARBA" id="ARBA00022723"/>
    </source>
</evidence>
<dbReference type="Pfam" id="PF00248">
    <property type="entry name" value="Aldo_ket_red"/>
    <property type="match status" value="1"/>
</dbReference>
<dbReference type="PROSITE" id="PS51379">
    <property type="entry name" value="4FE4S_FER_2"/>
    <property type="match status" value="1"/>
</dbReference>
<feature type="domain" description="4Fe-4S ferredoxin-type" evidence="4">
    <location>
        <begin position="344"/>
        <end position="373"/>
    </location>
</feature>
<name>A0ABR7NIU3_9FIRM</name>
<gene>
    <name evidence="5" type="ORF">H8717_07865</name>
</gene>
<dbReference type="InterPro" id="IPR017896">
    <property type="entry name" value="4Fe4S_Fe-S-bd"/>
</dbReference>
<dbReference type="PANTHER" id="PTHR43312">
    <property type="entry name" value="D-THREO-ALDOSE 1-DEHYDROGENASE"/>
    <property type="match status" value="1"/>
</dbReference>
<dbReference type="Proteomes" id="UP000658131">
    <property type="component" value="Unassembled WGS sequence"/>
</dbReference>
<dbReference type="InterPro" id="IPR017900">
    <property type="entry name" value="4Fe4S_Fe_S_CS"/>
</dbReference>
<dbReference type="InterPro" id="IPR036812">
    <property type="entry name" value="NAD(P)_OxRdtase_dom_sf"/>
</dbReference>
<dbReference type="CDD" id="cd19100">
    <property type="entry name" value="AKR_unchar"/>
    <property type="match status" value="1"/>
</dbReference>
<evidence type="ECO:0000256" key="2">
    <source>
        <dbReference type="ARBA" id="ARBA00023004"/>
    </source>
</evidence>
<protein>
    <submittedName>
        <fullName evidence="5">Aldo/keto reductase</fullName>
    </submittedName>
</protein>
<dbReference type="Gene3D" id="3.20.20.100">
    <property type="entry name" value="NADP-dependent oxidoreductase domain"/>
    <property type="match status" value="1"/>
</dbReference>
<dbReference type="EMBL" id="JACRTB010000010">
    <property type="protein sequence ID" value="MBC8576321.1"/>
    <property type="molecule type" value="Genomic_DNA"/>
</dbReference>
<dbReference type="SUPFAM" id="SSF46548">
    <property type="entry name" value="alpha-helical ferredoxin"/>
    <property type="match status" value="1"/>
</dbReference>
<evidence type="ECO:0000313" key="6">
    <source>
        <dbReference type="Proteomes" id="UP000658131"/>
    </source>
</evidence>
<dbReference type="PANTHER" id="PTHR43312:SF1">
    <property type="entry name" value="NADP-DEPENDENT OXIDOREDUCTASE DOMAIN-CONTAINING PROTEIN"/>
    <property type="match status" value="1"/>
</dbReference>
<comment type="caution">
    <text evidence="5">The sequence shown here is derived from an EMBL/GenBank/DDBJ whole genome shotgun (WGS) entry which is preliminary data.</text>
</comment>
<keyword evidence="3" id="KW-0411">Iron-sulfur</keyword>
<evidence type="ECO:0000256" key="3">
    <source>
        <dbReference type="ARBA" id="ARBA00023014"/>
    </source>
</evidence>
<dbReference type="InterPro" id="IPR053135">
    <property type="entry name" value="AKR2_Oxidoreductase"/>
</dbReference>